<feature type="compositionally biased region" description="Polar residues" evidence="2">
    <location>
        <begin position="423"/>
        <end position="440"/>
    </location>
</feature>
<dbReference type="VEuPathDB" id="GiardiaDB:GL50803_17096"/>
<dbReference type="KEGG" id="gla:GL50803_0017096"/>
<feature type="region of interest" description="Disordered" evidence="2">
    <location>
        <begin position="422"/>
        <end position="612"/>
    </location>
</feature>
<dbReference type="EMBL" id="AACB03000003">
    <property type="protein sequence ID" value="KAE8303290.1"/>
    <property type="molecule type" value="Genomic_DNA"/>
</dbReference>
<dbReference type="AlphaFoldDB" id="A8BPH5"/>
<feature type="compositionally biased region" description="Low complexity" evidence="2">
    <location>
        <begin position="459"/>
        <end position="470"/>
    </location>
</feature>
<dbReference type="PANTHER" id="PTHR24120">
    <property type="entry name" value="GH07239P"/>
    <property type="match status" value="1"/>
</dbReference>
<feature type="compositionally biased region" description="Polar residues" evidence="2">
    <location>
        <begin position="471"/>
        <end position="483"/>
    </location>
</feature>
<evidence type="ECO:0000313" key="3">
    <source>
        <dbReference type="EMBL" id="KAE8303290.1"/>
    </source>
</evidence>
<keyword evidence="1" id="KW-0175">Coiled coil</keyword>
<dbReference type="SMART" id="SM00248">
    <property type="entry name" value="ANK"/>
    <property type="match status" value="3"/>
</dbReference>
<dbReference type="RefSeq" id="XP_001705753.1">
    <property type="nucleotide sequence ID" value="XM_001705701.1"/>
</dbReference>
<dbReference type="OMA" id="ESHTEYD"/>
<feature type="compositionally biased region" description="Polar residues" evidence="2">
    <location>
        <begin position="543"/>
        <end position="563"/>
    </location>
</feature>
<gene>
    <name evidence="3" type="ORF">GL50803_0017096</name>
</gene>
<accession>A8BPH5</accession>
<dbReference type="InterPro" id="IPR002110">
    <property type="entry name" value="Ankyrin_rpt"/>
</dbReference>
<dbReference type="HOGENOM" id="CLU_367034_0_0_1"/>
<name>A8BPH5_GIAIC</name>
<sequence>MPTFSSQDWFHAISTRRHDVVSVHLKECAGKRNTFGETGLMCAVRQGDAETVKILAPKECGILSQTSHSTALMMACEADHAGLVEILAPFEHKDTMPDGKTAFMVAAHAGAINSINIMLKYGTREQDQSNRTALDYAVMSMKQGIVISLGFSGIFRPDDIRQAIRTAGECKNMFAPKLLRLALQHLTGQESDVPDLTFEVENLNKEIASFRTCLQEVMGEDRNYYLNTFNGGPEPSNLLISRFVDHMHRIQSQLEELASVTANSQINTSKGKTKTSAKKDKSNIYDLEEENAQLRTKAAALEYIIRSPVFKSHTGYNLTSEDICDRINAEMMQNAAYIKELERQIKDMRAERQREMNQVTSIVGLKDDYEKALEKLQKTQSLLDSRTDQLKTYRMYMGEKSPLMPQTEPDFVFRQRTMRAAPNSATSDYHGMSATSASNKSTERRALTSHRSRTNQHLSSDSMHASANSSGLYDSTMADQSNIVREVTTVTTTTKTYSPNGRTGTLRDRSTSRSQSHTTRSRTELERTQDKDRDGDRSGDRSLTNSFGLDNSMRNMQAMSELSTSRRRRLRPIVDPTPNGSYHSFNTSRSASRDTTIRNANDSYGSGKASDHQSLYNSTAEVEHPYEIKTSFESHTEYDHPAPITKDVPREASLRTTFTNQADDYNEYTSRGTNFNPAHANPEVHNDSQAHFDPPSLLTSTSFTDRAHTAQPSHLRHEQPYSDPIYSAITDRNNSSLDRPNPWMARGSGSQWEDRHPRVL</sequence>
<dbReference type="SMR" id="A8BPH5"/>
<keyword evidence="4" id="KW-1185">Reference proteome</keyword>
<feature type="compositionally biased region" description="Polar residues" evidence="2">
    <location>
        <begin position="664"/>
        <end position="676"/>
    </location>
</feature>
<feature type="compositionally biased region" description="Polar residues" evidence="2">
    <location>
        <begin position="578"/>
        <end position="590"/>
    </location>
</feature>
<protein>
    <submittedName>
        <fullName evidence="3">Ankyrin repeat protein 1</fullName>
    </submittedName>
</protein>
<proteinExistence type="predicted"/>
<evidence type="ECO:0000313" key="4">
    <source>
        <dbReference type="Proteomes" id="UP000001548"/>
    </source>
</evidence>
<dbReference type="Gene3D" id="1.25.40.20">
    <property type="entry name" value="Ankyrin repeat-containing domain"/>
    <property type="match status" value="1"/>
</dbReference>
<organism evidence="3 4">
    <name type="scientific">Giardia intestinalis (strain ATCC 50803 / WB clone C6)</name>
    <name type="common">Giardia lamblia</name>
    <dbReference type="NCBI Taxonomy" id="184922"/>
    <lineage>
        <taxon>Eukaryota</taxon>
        <taxon>Metamonada</taxon>
        <taxon>Diplomonadida</taxon>
        <taxon>Hexamitidae</taxon>
        <taxon>Giardiinae</taxon>
        <taxon>Giardia</taxon>
    </lineage>
</organism>
<feature type="compositionally biased region" description="Basic and acidic residues" evidence="2">
    <location>
        <begin position="521"/>
        <end position="540"/>
    </location>
</feature>
<comment type="caution">
    <text evidence="3">The sequence shown here is derived from an EMBL/GenBank/DDBJ whole genome shotgun (WGS) entry which is preliminary data.</text>
</comment>
<reference evidence="3 4" key="1">
    <citation type="journal article" date="2007" name="Science">
        <title>Genomic minimalism in the early diverging intestinal parasite Giardia lamblia.</title>
        <authorList>
            <person name="Morrison H.G."/>
            <person name="McArthur A.G."/>
            <person name="Gillin F.D."/>
            <person name="Aley S.B."/>
            <person name="Adam R.D."/>
            <person name="Olsen G.J."/>
            <person name="Best A.A."/>
            <person name="Cande W.Z."/>
            <person name="Chen F."/>
            <person name="Cipriano M.J."/>
            <person name="Davids B.J."/>
            <person name="Dawson S.C."/>
            <person name="Elmendorf H.G."/>
            <person name="Hehl A.B."/>
            <person name="Holder M.E."/>
            <person name="Huse S.M."/>
            <person name="Kim U.U."/>
            <person name="Lasek-Nesselquist E."/>
            <person name="Manning G."/>
            <person name="Nigam A."/>
            <person name="Nixon J.E."/>
            <person name="Palm D."/>
            <person name="Passamaneck N.E."/>
            <person name="Prabhu A."/>
            <person name="Reich C.I."/>
            <person name="Reiner D.S."/>
            <person name="Samuelson J."/>
            <person name="Svard S.G."/>
            <person name="Sogin M.L."/>
        </authorList>
    </citation>
    <scope>NUCLEOTIDE SEQUENCE [LARGE SCALE GENOMIC DNA]</scope>
    <source>
        <strain evidence="3 4">WB C6</strain>
    </source>
</reference>
<feature type="coiled-coil region" evidence="1">
    <location>
        <begin position="331"/>
        <end position="386"/>
    </location>
</feature>
<dbReference type="SUPFAM" id="SSF48403">
    <property type="entry name" value="Ankyrin repeat"/>
    <property type="match status" value="1"/>
</dbReference>
<dbReference type="GeneID" id="5698638"/>
<evidence type="ECO:0000256" key="1">
    <source>
        <dbReference type="SAM" id="Coils"/>
    </source>
</evidence>
<dbReference type="Pfam" id="PF12796">
    <property type="entry name" value="Ank_2"/>
    <property type="match status" value="1"/>
</dbReference>
<dbReference type="InterPro" id="IPR036770">
    <property type="entry name" value="Ankyrin_rpt-contain_sf"/>
</dbReference>
<dbReference type="PANTHER" id="PTHR24120:SF4">
    <property type="entry name" value="GH07239P"/>
    <property type="match status" value="1"/>
</dbReference>
<dbReference type="Proteomes" id="UP000001548">
    <property type="component" value="Unassembled WGS sequence"/>
</dbReference>
<feature type="region of interest" description="Disordered" evidence="2">
    <location>
        <begin position="664"/>
        <end position="760"/>
    </location>
</feature>
<evidence type="ECO:0000256" key="2">
    <source>
        <dbReference type="SAM" id="MobiDB-lite"/>
    </source>
</evidence>
<feature type="compositionally biased region" description="Low complexity" evidence="2">
    <location>
        <begin position="487"/>
        <end position="496"/>
    </location>
</feature>
<dbReference type="STRING" id="184922.A8BPH5"/>